<comment type="cofactor">
    <cofactor evidence="1">
        <name>pyridoxal 5'-phosphate</name>
        <dbReference type="ChEBI" id="CHEBI:597326"/>
    </cofactor>
</comment>
<proteinExistence type="inferred from homology"/>
<keyword evidence="6 11" id="KW-0808">Transferase</keyword>
<sequence>MTTVNQHFLELQGSYLFSEVAKRRTKYMEQNPSADVISLGIGDVTRGLPQAVIDAMHKAVDDMVNPSSFRGYGPEQGYSFLIDEIIAGDYNTRGVTLGNDEVFLSDGSKCDVGNIQEIFSTSSIVAVQDPVYPVYVDTNVMAGRAGSFESELGRYEKIVYLDCSAENNFKPSLPTERVDLIYLCYPNNPTGMTLTKDELKVWVDYAIENECIILFDSAYEAFITEDNVPHSIYEVEGARQVAIEFRSFSKTAGFTGIRCAYTVVPKELKGRDANGDYVSINELWNRRHTTKFNGVSYVTQKGAAAIYSPEGRAQIKELVEYYMTNAAMIRDGLREVGFTVFGGVNAPYIWLKTPEGYTSWSFFDYLLSEANIVGTPGVGFGQCGEGYFRLTAFGSRENTERAIERIKKLSL</sequence>
<evidence type="ECO:0000256" key="5">
    <source>
        <dbReference type="ARBA" id="ARBA00022576"/>
    </source>
</evidence>
<keyword evidence="7" id="KW-0663">Pyridoxal phosphate</keyword>
<reference evidence="12" key="1">
    <citation type="journal article" date="2019" name="Int. J. Syst. Evol. Microbiol.">
        <title>The Global Catalogue of Microorganisms (GCM) 10K type strain sequencing project: providing services to taxonomists for standard genome sequencing and annotation.</title>
        <authorList>
            <consortium name="The Broad Institute Genomics Platform"/>
            <consortium name="The Broad Institute Genome Sequencing Center for Infectious Disease"/>
            <person name="Wu L."/>
            <person name="Ma J."/>
        </authorList>
    </citation>
    <scope>NUCLEOTIDE SEQUENCE [LARGE SCALE GENOMIC DNA]</scope>
    <source>
        <strain evidence="12">PCU 280</strain>
    </source>
</reference>
<evidence type="ECO:0000256" key="1">
    <source>
        <dbReference type="ARBA" id="ARBA00001933"/>
    </source>
</evidence>
<dbReference type="Gene3D" id="3.40.640.10">
    <property type="entry name" value="Type I PLP-dependent aspartate aminotransferase-like (Major domain)"/>
    <property type="match status" value="1"/>
</dbReference>
<protein>
    <recommendedName>
        <fullName evidence="4 9">LL-diaminopimelate aminotransferase</fullName>
        <ecNumber evidence="3 9">2.6.1.83</ecNumber>
    </recommendedName>
</protein>
<dbReference type="RefSeq" id="WP_379230482.1">
    <property type="nucleotide sequence ID" value="NZ_JBHSTE010000001.1"/>
</dbReference>
<dbReference type="NCBIfam" id="TIGR03542">
    <property type="entry name" value="DAPAT_plant"/>
    <property type="match status" value="1"/>
</dbReference>
<evidence type="ECO:0000259" key="10">
    <source>
        <dbReference type="Pfam" id="PF00155"/>
    </source>
</evidence>
<dbReference type="InterPro" id="IPR015421">
    <property type="entry name" value="PyrdxlP-dep_Trfase_major"/>
</dbReference>
<dbReference type="InterPro" id="IPR015424">
    <property type="entry name" value="PyrdxlP-dep_Trfase"/>
</dbReference>
<dbReference type="SUPFAM" id="SSF53383">
    <property type="entry name" value="PLP-dependent transferases"/>
    <property type="match status" value="1"/>
</dbReference>
<comment type="caution">
    <text evidence="11">The sequence shown here is derived from an EMBL/GenBank/DDBJ whole genome shotgun (WGS) entry which is preliminary data.</text>
</comment>
<dbReference type="HAMAP" id="MF_01642">
    <property type="entry name" value="DapL_aminotrans_1"/>
    <property type="match status" value="1"/>
</dbReference>
<evidence type="ECO:0000313" key="11">
    <source>
        <dbReference type="EMBL" id="MFC6331340.1"/>
    </source>
</evidence>
<dbReference type="GO" id="GO:0010285">
    <property type="term" value="F:L,L-diaminopimelate aminotransferase activity"/>
    <property type="evidence" value="ECO:0007669"/>
    <property type="project" value="UniProtKB-EC"/>
</dbReference>
<evidence type="ECO:0000256" key="3">
    <source>
        <dbReference type="ARBA" id="ARBA00013138"/>
    </source>
</evidence>
<evidence type="ECO:0000256" key="2">
    <source>
        <dbReference type="ARBA" id="ARBA00004982"/>
    </source>
</evidence>
<evidence type="ECO:0000256" key="9">
    <source>
        <dbReference type="NCBIfam" id="TIGR03542"/>
    </source>
</evidence>
<dbReference type="Proteomes" id="UP001596233">
    <property type="component" value="Unassembled WGS sequence"/>
</dbReference>
<dbReference type="Pfam" id="PF00155">
    <property type="entry name" value="Aminotran_1_2"/>
    <property type="match status" value="1"/>
</dbReference>
<evidence type="ECO:0000313" key="12">
    <source>
        <dbReference type="Proteomes" id="UP001596233"/>
    </source>
</evidence>
<accession>A0ABW1V203</accession>
<name>A0ABW1V203_9BACL</name>
<keyword evidence="12" id="KW-1185">Reference proteome</keyword>
<dbReference type="EC" id="2.6.1.83" evidence="3 9"/>
<comment type="pathway">
    <text evidence="2">Amino-acid biosynthesis; L-lysine biosynthesis via DAP pathway; LL-2,6-diaminopimelate from (S)-tetrahydrodipicolinate (aminotransferase route): step 1/1.</text>
</comment>
<dbReference type="InterPro" id="IPR015422">
    <property type="entry name" value="PyrdxlP-dep_Trfase_small"/>
</dbReference>
<dbReference type="Gene3D" id="3.90.1150.10">
    <property type="entry name" value="Aspartate Aminotransferase, domain 1"/>
    <property type="match status" value="1"/>
</dbReference>
<evidence type="ECO:0000256" key="7">
    <source>
        <dbReference type="ARBA" id="ARBA00022898"/>
    </source>
</evidence>
<feature type="domain" description="Aminotransferase class I/classII large" evidence="10">
    <location>
        <begin position="35"/>
        <end position="406"/>
    </location>
</feature>
<keyword evidence="5 11" id="KW-0032">Aminotransferase</keyword>
<dbReference type="InterPro" id="IPR004839">
    <property type="entry name" value="Aminotransferase_I/II_large"/>
</dbReference>
<organism evidence="11 12">
    <name type="scientific">Paenibacillus septentrionalis</name>
    <dbReference type="NCBI Taxonomy" id="429342"/>
    <lineage>
        <taxon>Bacteria</taxon>
        <taxon>Bacillati</taxon>
        <taxon>Bacillota</taxon>
        <taxon>Bacilli</taxon>
        <taxon>Bacillales</taxon>
        <taxon>Paenibacillaceae</taxon>
        <taxon>Paenibacillus</taxon>
    </lineage>
</organism>
<evidence type="ECO:0000256" key="6">
    <source>
        <dbReference type="ARBA" id="ARBA00022679"/>
    </source>
</evidence>
<gene>
    <name evidence="11" type="ORF">ACFP56_01805</name>
</gene>
<comment type="catalytic activity">
    <reaction evidence="8">
        <text>(2S,6S)-2,6-diaminopimelate + 2-oxoglutarate = (S)-2,3,4,5-tetrahydrodipicolinate + L-glutamate + H2O + H(+)</text>
        <dbReference type="Rhea" id="RHEA:23988"/>
        <dbReference type="ChEBI" id="CHEBI:15377"/>
        <dbReference type="ChEBI" id="CHEBI:15378"/>
        <dbReference type="ChEBI" id="CHEBI:16810"/>
        <dbReference type="ChEBI" id="CHEBI:16845"/>
        <dbReference type="ChEBI" id="CHEBI:29985"/>
        <dbReference type="ChEBI" id="CHEBI:57609"/>
        <dbReference type="EC" id="2.6.1.83"/>
    </reaction>
</comment>
<evidence type="ECO:0000256" key="8">
    <source>
        <dbReference type="ARBA" id="ARBA00051934"/>
    </source>
</evidence>
<dbReference type="EMBL" id="JBHSTE010000001">
    <property type="protein sequence ID" value="MFC6331340.1"/>
    <property type="molecule type" value="Genomic_DNA"/>
</dbReference>
<evidence type="ECO:0000256" key="4">
    <source>
        <dbReference type="ARBA" id="ARBA00018052"/>
    </source>
</evidence>
<dbReference type="CDD" id="cd00609">
    <property type="entry name" value="AAT_like"/>
    <property type="match status" value="1"/>
</dbReference>
<dbReference type="InterPro" id="IPR019942">
    <property type="entry name" value="DapL/ALD1"/>
</dbReference>
<dbReference type="PANTHER" id="PTHR43144">
    <property type="entry name" value="AMINOTRANSFERASE"/>
    <property type="match status" value="1"/>
</dbReference>